<evidence type="ECO:0000256" key="8">
    <source>
        <dbReference type="ARBA" id="ARBA00038850"/>
    </source>
</evidence>
<dbReference type="AlphaFoldDB" id="S5STC6"/>
<dbReference type="InterPro" id="IPR003439">
    <property type="entry name" value="ABC_transporter-like_ATP-bd"/>
</dbReference>
<dbReference type="EC" id="7.4.2.1" evidence="8"/>
<reference evidence="11 12" key="1">
    <citation type="submission" date="2012-11" db="EMBL/GenBank/DDBJ databases">
        <title>The complete genome sequence of Corynebacterium maris Coryn-1 (=DSM 45190).</title>
        <authorList>
            <person name="Schaffert L."/>
            <person name="Albersmeier A."/>
            <person name="Kalinowski J."/>
            <person name="Ruckert C."/>
        </authorList>
    </citation>
    <scope>NUCLEOTIDE SEQUENCE [LARGE SCALE GENOMIC DNA]</scope>
    <source>
        <strain evidence="12">Coryn-1</strain>
    </source>
</reference>
<keyword evidence="12" id="KW-1185">Reference proteome</keyword>
<accession>S5STC6</accession>
<keyword evidence="5 11" id="KW-0067">ATP-binding</keyword>
<dbReference type="GO" id="GO:0016020">
    <property type="term" value="C:membrane"/>
    <property type="evidence" value="ECO:0007669"/>
    <property type="project" value="UniProtKB-SubCell"/>
</dbReference>
<dbReference type="KEGG" id="cmd:B841_04635"/>
<keyword evidence="6" id="KW-1278">Translocase</keyword>
<keyword evidence="3" id="KW-1003">Cell membrane</keyword>
<dbReference type="SUPFAM" id="SSF52540">
    <property type="entry name" value="P-loop containing nucleoside triphosphate hydrolases"/>
    <property type="match status" value="1"/>
</dbReference>
<dbReference type="PANTHER" id="PTHR43166">
    <property type="entry name" value="AMINO ACID IMPORT ATP-BINDING PROTEIN"/>
    <property type="match status" value="1"/>
</dbReference>
<dbReference type="GO" id="GO:0015426">
    <property type="term" value="F:ATPase-coupled polar amino acid-transporter activity"/>
    <property type="evidence" value="ECO:0007669"/>
    <property type="project" value="UniProtKB-EC"/>
</dbReference>
<dbReference type="EMBL" id="CP003924">
    <property type="protein sequence ID" value="AGS34404.1"/>
    <property type="molecule type" value="Genomic_DNA"/>
</dbReference>
<dbReference type="InterPro" id="IPR027417">
    <property type="entry name" value="P-loop_NTPase"/>
</dbReference>
<evidence type="ECO:0000256" key="9">
    <source>
        <dbReference type="ARBA" id="ARBA00047624"/>
    </source>
</evidence>
<name>S5STC6_9CORY</name>
<dbReference type="PROSITE" id="PS50893">
    <property type="entry name" value="ABC_TRANSPORTER_2"/>
    <property type="match status" value="1"/>
</dbReference>
<dbReference type="InterPro" id="IPR017871">
    <property type="entry name" value="ABC_transporter-like_CS"/>
</dbReference>
<dbReference type="PANTHER" id="PTHR43166:SF38">
    <property type="entry name" value="L-CYSTINE TRANSPORT SYSTEM ATP-BINDING PROTEIN TCYN"/>
    <property type="match status" value="1"/>
</dbReference>
<dbReference type="InterPro" id="IPR050086">
    <property type="entry name" value="MetN_ABC_transporter-like"/>
</dbReference>
<evidence type="ECO:0000256" key="1">
    <source>
        <dbReference type="ARBA" id="ARBA00004370"/>
    </source>
</evidence>
<evidence type="ECO:0000256" key="4">
    <source>
        <dbReference type="ARBA" id="ARBA00022741"/>
    </source>
</evidence>
<gene>
    <name evidence="11" type="ORF">B841_04635</name>
</gene>
<dbReference type="GO" id="GO:0005524">
    <property type="term" value="F:ATP binding"/>
    <property type="evidence" value="ECO:0007669"/>
    <property type="project" value="UniProtKB-KW"/>
</dbReference>
<dbReference type="InterPro" id="IPR030679">
    <property type="entry name" value="ABC_ATPase_HisP-typ"/>
</dbReference>
<evidence type="ECO:0000256" key="3">
    <source>
        <dbReference type="ARBA" id="ARBA00022475"/>
    </source>
</evidence>
<proteinExistence type="predicted"/>
<evidence type="ECO:0000313" key="11">
    <source>
        <dbReference type="EMBL" id="AGS34404.1"/>
    </source>
</evidence>
<dbReference type="Gene3D" id="3.40.50.300">
    <property type="entry name" value="P-loop containing nucleotide triphosphate hydrolases"/>
    <property type="match status" value="1"/>
</dbReference>
<evidence type="ECO:0000256" key="6">
    <source>
        <dbReference type="ARBA" id="ARBA00022967"/>
    </source>
</evidence>
<comment type="catalytic activity">
    <reaction evidence="9">
        <text>a polar amino acid(out) + ATP + H2O = a polar amino acid(in) + ADP + phosphate + H(+)</text>
        <dbReference type="Rhea" id="RHEA:14673"/>
        <dbReference type="ChEBI" id="CHEBI:15377"/>
        <dbReference type="ChEBI" id="CHEBI:15378"/>
        <dbReference type="ChEBI" id="CHEBI:30616"/>
        <dbReference type="ChEBI" id="CHEBI:43474"/>
        <dbReference type="ChEBI" id="CHEBI:62031"/>
        <dbReference type="ChEBI" id="CHEBI:456216"/>
        <dbReference type="EC" id="7.4.2.1"/>
    </reaction>
    <physiologicalReaction direction="left-to-right" evidence="9">
        <dbReference type="Rhea" id="RHEA:14674"/>
    </physiologicalReaction>
</comment>
<evidence type="ECO:0000313" key="12">
    <source>
        <dbReference type="Proteomes" id="UP000015388"/>
    </source>
</evidence>
<dbReference type="eggNOG" id="COG1126">
    <property type="taxonomic scope" value="Bacteria"/>
</dbReference>
<dbReference type="STRING" id="1224163.B841_04635"/>
<organism evidence="11 12">
    <name type="scientific">Corynebacterium maris DSM 45190</name>
    <dbReference type="NCBI Taxonomy" id="1224163"/>
    <lineage>
        <taxon>Bacteria</taxon>
        <taxon>Bacillati</taxon>
        <taxon>Actinomycetota</taxon>
        <taxon>Actinomycetes</taxon>
        <taxon>Mycobacteriales</taxon>
        <taxon>Corynebacteriaceae</taxon>
        <taxon>Corynebacterium</taxon>
    </lineage>
</organism>
<dbReference type="Proteomes" id="UP000015388">
    <property type="component" value="Chromosome"/>
</dbReference>
<keyword evidence="4" id="KW-0547">Nucleotide-binding</keyword>
<evidence type="ECO:0000259" key="10">
    <source>
        <dbReference type="PROSITE" id="PS50893"/>
    </source>
</evidence>
<dbReference type="InterPro" id="IPR003593">
    <property type="entry name" value="AAA+_ATPase"/>
</dbReference>
<sequence length="272" mass="29583">MTDTAATTAQGRVELTDIRKSFGETEVLHGVSLTVEPGEVTVIIGPSGSGKSTLLRTINNLEDIDAGMVRVDDEIMGFRQDPNNPDVLQELRESEILRQRTGVGMVFQNFNLFGHMTALRNITEAPVRALGMPLPEARERARALLSRVGLSGKEGAYPRQLSGGQQQRVAIARALALNPKVVLFDEPTSALDPELVDEVLAVIRDLAESGTTLVVVTHEMGFARTVADTVVFMDDGVIVEQGPPEQLFTDPQHPRTQDFLSKIRDVGATEEA</sequence>
<dbReference type="RefSeq" id="WP_020934337.1">
    <property type="nucleotide sequence ID" value="NC_021915.1"/>
</dbReference>
<dbReference type="SMART" id="SM00382">
    <property type="entry name" value="AAA"/>
    <property type="match status" value="1"/>
</dbReference>
<protein>
    <recommendedName>
        <fullName evidence="8">ABC-type polar-amino-acid transporter</fullName>
        <ecNumber evidence="8">7.4.2.1</ecNumber>
    </recommendedName>
</protein>
<dbReference type="Pfam" id="PF00005">
    <property type="entry name" value="ABC_tran"/>
    <property type="match status" value="1"/>
</dbReference>
<evidence type="ECO:0000256" key="2">
    <source>
        <dbReference type="ARBA" id="ARBA00022448"/>
    </source>
</evidence>
<evidence type="ECO:0000256" key="5">
    <source>
        <dbReference type="ARBA" id="ARBA00022840"/>
    </source>
</evidence>
<dbReference type="PIRSF" id="PIRSF039085">
    <property type="entry name" value="ABC_ATPase_HisP"/>
    <property type="match status" value="1"/>
</dbReference>
<keyword evidence="2" id="KW-0813">Transport</keyword>
<dbReference type="PROSITE" id="PS00211">
    <property type="entry name" value="ABC_TRANSPORTER_1"/>
    <property type="match status" value="1"/>
</dbReference>
<dbReference type="HOGENOM" id="CLU_000604_1_22_11"/>
<dbReference type="FunFam" id="3.40.50.300:FF:000020">
    <property type="entry name" value="Amino acid ABC transporter ATP-binding component"/>
    <property type="match status" value="1"/>
</dbReference>
<dbReference type="CDD" id="cd03262">
    <property type="entry name" value="ABC_HisP_GlnQ"/>
    <property type="match status" value="1"/>
</dbReference>
<evidence type="ECO:0000256" key="7">
    <source>
        <dbReference type="ARBA" id="ARBA00023136"/>
    </source>
</evidence>
<feature type="domain" description="ABC transporter" evidence="10">
    <location>
        <begin position="13"/>
        <end position="260"/>
    </location>
</feature>
<dbReference type="GO" id="GO:0016887">
    <property type="term" value="F:ATP hydrolysis activity"/>
    <property type="evidence" value="ECO:0007669"/>
    <property type="project" value="InterPro"/>
</dbReference>
<keyword evidence="7" id="KW-0472">Membrane</keyword>
<dbReference type="OrthoDB" id="4398079at2"/>
<dbReference type="PATRIC" id="fig|1224163.3.peg.929"/>
<comment type="subcellular location">
    <subcellularLocation>
        <location evidence="1">Membrane</location>
    </subcellularLocation>
</comment>